<accession>A0ABN8DE86</accession>
<dbReference type="NCBIfam" id="TIGR03413">
    <property type="entry name" value="GSH_gloB"/>
    <property type="match status" value="1"/>
</dbReference>
<keyword evidence="10" id="KW-1185">Reference proteome</keyword>
<dbReference type="InterPro" id="IPR035680">
    <property type="entry name" value="Clx_II_MBL"/>
</dbReference>
<feature type="domain" description="Metallo-beta-lactamase" evidence="8">
    <location>
        <begin position="12"/>
        <end position="166"/>
    </location>
</feature>
<feature type="binding site" evidence="7">
    <location>
        <position position="59"/>
    </location>
    <ligand>
        <name>Zn(2+)</name>
        <dbReference type="ChEBI" id="CHEBI:29105"/>
        <label>2</label>
    </ligand>
</feature>
<dbReference type="CDD" id="cd07723">
    <property type="entry name" value="hydroxyacylglutathione_hydrolase_MBL-fold"/>
    <property type="match status" value="1"/>
</dbReference>
<comment type="catalytic activity">
    <reaction evidence="1 7">
        <text>an S-(2-hydroxyacyl)glutathione + H2O = a 2-hydroxy carboxylate + glutathione + H(+)</text>
        <dbReference type="Rhea" id="RHEA:21864"/>
        <dbReference type="ChEBI" id="CHEBI:15377"/>
        <dbReference type="ChEBI" id="CHEBI:15378"/>
        <dbReference type="ChEBI" id="CHEBI:57925"/>
        <dbReference type="ChEBI" id="CHEBI:58896"/>
        <dbReference type="ChEBI" id="CHEBI:71261"/>
        <dbReference type="EC" id="3.1.2.6"/>
    </reaction>
</comment>
<dbReference type="PANTHER" id="PTHR43705:SF1">
    <property type="entry name" value="HYDROXYACYLGLUTATHIONE HYDROLASE GLOB"/>
    <property type="match status" value="1"/>
</dbReference>
<dbReference type="EC" id="3.1.2.6" evidence="7"/>
<keyword evidence="6 7" id="KW-0862">Zinc</keyword>
<evidence type="ECO:0000313" key="10">
    <source>
        <dbReference type="Proteomes" id="UP000838160"/>
    </source>
</evidence>
<evidence type="ECO:0000313" key="9">
    <source>
        <dbReference type="EMBL" id="CAH0524965.1"/>
    </source>
</evidence>
<dbReference type="SMART" id="SM00849">
    <property type="entry name" value="Lactamase_B"/>
    <property type="match status" value="1"/>
</dbReference>
<evidence type="ECO:0000256" key="2">
    <source>
        <dbReference type="ARBA" id="ARBA00004963"/>
    </source>
</evidence>
<name>A0ABN8DE86_9VIBR</name>
<comment type="function">
    <text evidence="7">Thiolesterase that catalyzes the hydrolysis of S-D-lactoyl-glutathione to form glutathione and D-lactic acid.</text>
</comment>
<evidence type="ECO:0000256" key="6">
    <source>
        <dbReference type="ARBA" id="ARBA00022833"/>
    </source>
</evidence>
<keyword evidence="5 7" id="KW-0378">Hydrolase</keyword>
<feature type="binding site" evidence="7">
    <location>
        <position position="128"/>
    </location>
    <ligand>
        <name>Zn(2+)</name>
        <dbReference type="ChEBI" id="CHEBI:29105"/>
        <label>1</label>
    </ligand>
</feature>
<comment type="cofactor">
    <cofactor evidence="7">
        <name>Zn(2+)</name>
        <dbReference type="ChEBI" id="CHEBI:29105"/>
    </cofactor>
    <text evidence="7">Binds 2 Zn(2+) ions per subunit.</text>
</comment>
<evidence type="ECO:0000259" key="8">
    <source>
        <dbReference type="SMART" id="SM00849"/>
    </source>
</evidence>
<evidence type="ECO:0000256" key="1">
    <source>
        <dbReference type="ARBA" id="ARBA00001623"/>
    </source>
</evidence>
<dbReference type="HAMAP" id="MF_01374">
    <property type="entry name" value="Glyoxalase_2"/>
    <property type="match status" value="1"/>
</dbReference>
<proteinExistence type="inferred from homology"/>
<dbReference type="InterPro" id="IPR050110">
    <property type="entry name" value="Glyoxalase_II_hydrolase"/>
</dbReference>
<feature type="binding site" evidence="7">
    <location>
        <position position="166"/>
    </location>
    <ligand>
        <name>Zn(2+)</name>
        <dbReference type="ChEBI" id="CHEBI:29105"/>
        <label>2</label>
    </ligand>
</feature>
<evidence type="ECO:0000256" key="3">
    <source>
        <dbReference type="ARBA" id="ARBA00006759"/>
    </source>
</evidence>
<protein>
    <recommendedName>
        <fullName evidence="7">Hydroxyacylglutathione hydrolase</fullName>
        <ecNumber evidence="7">3.1.2.6</ecNumber>
    </recommendedName>
    <alternativeName>
        <fullName evidence="7">Glyoxalase II</fullName>
        <shortName evidence="7">Glx II</shortName>
    </alternativeName>
</protein>
<comment type="similarity">
    <text evidence="3 7">Belongs to the metallo-beta-lactamase superfamily. Glyoxalase II family.</text>
</comment>
<feature type="binding site" evidence="7">
    <location>
        <position position="58"/>
    </location>
    <ligand>
        <name>Zn(2+)</name>
        <dbReference type="ChEBI" id="CHEBI:29105"/>
        <label>2</label>
    </ligand>
</feature>
<dbReference type="InterPro" id="IPR032282">
    <property type="entry name" value="HAGH_C"/>
</dbReference>
<feature type="binding site" evidence="7">
    <location>
        <position position="54"/>
    </location>
    <ligand>
        <name>Zn(2+)</name>
        <dbReference type="ChEBI" id="CHEBI:29105"/>
        <label>1</label>
    </ligand>
</feature>
<sequence length="252" mass="28330">MLHIKSIPAFDDNYIWLIQNNQNLCAVVDPGDAAPVLDYLQSHKLELTTILVTHHHNDHTGGIEALRRKFPSVCVVGPEVSPYPRLTHRVCEGHKINLFNHELLVIDLPGHTLDHIGYVGDGKLFCGDALFSAGCGRIFEGTAEQMYHSLQKLALLDEETQVFCAHEYTLSNLAFALAVEPHNVELQRYRDDANQKRAHGLATLPSTIGLEKRINPFLRTEQAEVMQSVATRVSNNNPLSTFTALREWKNEF</sequence>
<dbReference type="PIRSF" id="PIRSF005457">
    <property type="entry name" value="Glx"/>
    <property type="match status" value="1"/>
</dbReference>
<reference evidence="9" key="1">
    <citation type="submission" date="2021-12" db="EMBL/GenBank/DDBJ databases">
        <authorList>
            <person name="Rodrigo-Torres L."/>
            <person name="Arahal R. D."/>
            <person name="Lucena T."/>
        </authorList>
    </citation>
    <scope>NUCLEOTIDE SEQUENCE</scope>
    <source>
        <strain evidence="9">CECT 8226</strain>
    </source>
</reference>
<dbReference type="GO" id="GO:0004416">
    <property type="term" value="F:hydroxyacylglutathione hydrolase activity"/>
    <property type="evidence" value="ECO:0007669"/>
    <property type="project" value="UniProtKB-EC"/>
</dbReference>
<comment type="pathway">
    <text evidence="2 7">Secondary metabolite metabolism; methylglyoxal degradation; (R)-lactate from methylglyoxal: step 2/2.</text>
</comment>
<evidence type="ECO:0000256" key="7">
    <source>
        <dbReference type="HAMAP-Rule" id="MF_01374"/>
    </source>
</evidence>
<organism evidence="9 10">
    <name type="scientific">Vibrio hippocampi</name>
    <dbReference type="NCBI Taxonomy" id="654686"/>
    <lineage>
        <taxon>Bacteria</taxon>
        <taxon>Pseudomonadati</taxon>
        <taxon>Pseudomonadota</taxon>
        <taxon>Gammaproteobacteria</taxon>
        <taxon>Vibrionales</taxon>
        <taxon>Vibrionaceae</taxon>
        <taxon>Vibrio</taxon>
    </lineage>
</organism>
<evidence type="ECO:0000256" key="4">
    <source>
        <dbReference type="ARBA" id="ARBA00022723"/>
    </source>
</evidence>
<gene>
    <name evidence="7 9" type="primary">gloB</name>
    <name evidence="9" type="ORF">VHP8226_00642</name>
</gene>
<dbReference type="InterPro" id="IPR001279">
    <property type="entry name" value="Metallo-B-lactamas"/>
</dbReference>
<feature type="binding site" evidence="7">
    <location>
        <position position="128"/>
    </location>
    <ligand>
        <name>Zn(2+)</name>
        <dbReference type="ChEBI" id="CHEBI:29105"/>
        <label>2</label>
    </ligand>
</feature>
<dbReference type="RefSeq" id="WP_237483678.1">
    <property type="nucleotide sequence ID" value="NZ_CAKLCM010000002.1"/>
</dbReference>
<dbReference type="Gene3D" id="3.60.15.10">
    <property type="entry name" value="Ribonuclease Z/Hydroxyacylglutathione hydrolase-like"/>
    <property type="match status" value="1"/>
</dbReference>
<dbReference type="Proteomes" id="UP000838160">
    <property type="component" value="Unassembled WGS sequence"/>
</dbReference>
<dbReference type="Pfam" id="PF16123">
    <property type="entry name" value="HAGH_C"/>
    <property type="match status" value="1"/>
</dbReference>
<dbReference type="EMBL" id="CAKLCM010000002">
    <property type="protein sequence ID" value="CAH0524965.1"/>
    <property type="molecule type" value="Genomic_DNA"/>
</dbReference>
<evidence type="ECO:0000256" key="5">
    <source>
        <dbReference type="ARBA" id="ARBA00022801"/>
    </source>
</evidence>
<feature type="binding site" evidence="7">
    <location>
        <position position="111"/>
    </location>
    <ligand>
        <name>Zn(2+)</name>
        <dbReference type="ChEBI" id="CHEBI:29105"/>
        <label>1</label>
    </ligand>
</feature>
<dbReference type="SUPFAM" id="SSF56281">
    <property type="entry name" value="Metallo-hydrolase/oxidoreductase"/>
    <property type="match status" value="1"/>
</dbReference>
<keyword evidence="4 7" id="KW-0479">Metal-binding</keyword>
<dbReference type="PANTHER" id="PTHR43705">
    <property type="entry name" value="HYDROXYACYLGLUTATHIONE HYDROLASE"/>
    <property type="match status" value="1"/>
</dbReference>
<feature type="binding site" evidence="7">
    <location>
        <position position="56"/>
    </location>
    <ligand>
        <name>Zn(2+)</name>
        <dbReference type="ChEBI" id="CHEBI:29105"/>
        <label>1</label>
    </ligand>
</feature>
<comment type="caution">
    <text evidence="9">The sequence shown here is derived from an EMBL/GenBank/DDBJ whole genome shotgun (WGS) entry which is preliminary data.</text>
</comment>
<dbReference type="InterPro" id="IPR036866">
    <property type="entry name" value="RibonucZ/Hydroxyglut_hydro"/>
</dbReference>
<dbReference type="InterPro" id="IPR017782">
    <property type="entry name" value="Hydroxyacylglutathione_Hdrlase"/>
</dbReference>
<dbReference type="Pfam" id="PF00753">
    <property type="entry name" value="Lactamase_B"/>
    <property type="match status" value="1"/>
</dbReference>
<comment type="subunit">
    <text evidence="7">Monomer.</text>
</comment>